<keyword evidence="3" id="KW-1185">Reference proteome</keyword>
<dbReference type="Proteomes" id="UP001611548">
    <property type="component" value="Unassembled WGS sequence"/>
</dbReference>
<dbReference type="SUPFAM" id="SSF55729">
    <property type="entry name" value="Acyl-CoA N-acyltransferases (Nat)"/>
    <property type="match status" value="1"/>
</dbReference>
<comment type="caution">
    <text evidence="2">The sequence shown here is derived from an EMBL/GenBank/DDBJ whole genome shotgun (WGS) entry which is preliminary data.</text>
</comment>
<dbReference type="InterPro" id="IPR000182">
    <property type="entry name" value="GNAT_dom"/>
</dbReference>
<dbReference type="PANTHER" id="PTHR43792">
    <property type="entry name" value="GNAT FAMILY, PUTATIVE (AFU_ORTHOLOGUE AFUA_3G00765)-RELATED-RELATED"/>
    <property type="match status" value="1"/>
</dbReference>
<organism evidence="2 3">
    <name type="scientific">Streptomyces pathocidini</name>
    <dbReference type="NCBI Taxonomy" id="1650571"/>
    <lineage>
        <taxon>Bacteria</taxon>
        <taxon>Bacillati</taxon>
        <taxon>Actinomycetota</taxon>
        <taxon>Actinomycetes</taxon>
        <taxon>Kitasatosporales</taxon>
        <taxon>Streptomycetaceae</taxon>
        <taxon>Streptomyces</taxon>
    </lineage>
</organism>
<protein>
    <submittedName>
        <fullName evidence="2">GNAT family N-acetyltransferase</fullName>
        <ecNumber evidence="2">2.3.-.-</ecNumber>
    </submittedName>
</protein>
<gene>
    <name evidence="2" type="ORF">ACH429_12805</name>
</gene>
<keyword evidence="2" id="KW-0012">Acyltransferase</keyword>
<dbReference type="PANTHER" id="PTHR43792:SF1">
    <property type="entry name" value="N-ACETYLTRANSFERASE DOMAIN-CONTAINING PROTEIN"/>
    <property type="match status" value="1"/>
</dbReference>
<dbReference type="GO" id="GO:0016746">
    <property type="term" value="F:acyltransferase activity"/>
    <property type="evidence" value="ECO:0007669"/>
    <property type="project" value="UniProtKB-KW"/>
</dbReference>
<dbReference type="CDD" id="cd04301">
    <property type="entry name" value="NAT_SF"/>
    <property type="match status" value="1"/>
</dbReference>
<evidence type="ECO:0000313" key="3">
    <source>
        <dbReference type="Proteomes" id="UP001611548"/>
    </source>
</evidence>
<dbReference type="PROSITE" id="PS51186">
    <property type="entry name" value="GNAT"/>
    <property type="match status" value="1"/>
</dbReference>
<evidence type="ECO:0000313" key="2">
    <source>
        <dbReference type="EMBL" id="MFI1964974.1"/>
    </source>
</evidence>
<evidence type="ECO:0000259" key="1">
    <source>
        <dbReference type="PROSITE" id="PS51186"/>
    </source>
</evidence>
<dbReference type="InterPro" id="IPR016181">
    <property type="entry name" value="Acyl_CoA_acyltransferase"/>
</dbReference>
<feature type="domain" description="N-acetyltransferase" evidence="1">
    <location>
        <begin position="30"/>
        <end position="168"/>
    </location>
</feature>
<dbReference type="EMBL" id="JBIRWE010000004">
    <property type="protein sequence ID" value="MFI1964974.1"/>
    <property type="molecule type" value="Genomic_DNA"/>
</dbReference>
<accession>A0ABW7UQS8</accession>
<dbReference type="RefSeq" id="WP_055472322.1">
    <property type="nucleotide sequence ID" value="NZ_JBEZHZ010000011.1"/>
</dbReference>
<proteinExistence type="predicted"/>
<dbReference type="EC" id="2.3.-.-" evidence="2"/>
<keyword evidence="2" id="KW-0808">Transferase</keyword>
<name>A0ABW7UQS8_9ACTN</name>
<dbReference type="Pfam" id="PF13302">
    <property type="entry name" value="Acetyltransf_3"/>
    <property type="match status" value="1"/>
</dbReference>
<reference evidence="2 3" key="1">
    <citation type="submission" date="2024-10" db="EMBL/GenBank/DDBJ databases">
        <title>The Natural Products Discovery Center: Release of the First 8490 Sequenced Strains for Exploring Actinobacteria Biosynthetic Diversity.</title>
        <authorList>
            <person name="Kalkreuter E."/>
            <person name="Kautsar S.A."/>
            <person name="Yang D."/>
            <person name="Bader C.D."/>
            <person name="Teijaro C.N."/>
            <person name="Fluegel L."/>
            <person name="Davis C.M."/>
            <person name="Simpson J.R."/>
            <person name="Lauterbach L."/>
            <person name="Steele A.D."/>
            <person name="Gui C."/>
            <person name="Meng S."/>
            <person name="Li G."/>
            <person name="Viehrig K."/>
            <person name="Ye F."/>
            <person name="Su P."/>
            <person name="Kiefer A.F."/>
            <person name="Nichols A."/>
            <person name="Cepeda A.J."/>
            <person name="Yan W."/>
            <person name="Fan B."/>
            <person name="Jiang Y."/>
            <person name="Adhikari A."/>
            <person name="Zheng C.-J."/>
            <person name="Schuster L."/>
            <person name="Cowan T.M."/>
            <person name="Smanski M.J."/>
            <person name="Chevrette M.G."/>
            <person name="De Carvalho L.P.S."/>
            <person name="Shen B."/>
        </authorList>
    </citation>
    <scope>NUCLEOTIDE SEQUENCE [LARGE SCALE GENOMIC DNA]</scope>
    <source>
        <strain evidence="2 3">NPDC020327</strain>
    </source>
</reference>
<sequence>MQPALRTDRLLVRDWAVSDAREALAIYGAEEVAHWLTPDMHRVGDLAAMRHVLQAWEEAQPGLVPPSGRWAIERLEDGQLVGGLVIRMLPPYEEDLEIGWQLRPGAWGHGYATEAGAALTRWAFRQGVDELFAVARPNNHKAAATARRIGMEWVGETSKYYEMRLNVYRIRPSDLPDTTHA</sequence>
<dbReference type="InterPro" id="IPR051531">
    <property type="entry name" value="N-acetyltransferase"/>
</dbReference>
<dbReference type="Gene3D" id="3.40.630.30">
    <property type="match status" value="1"/>
</dbReference>